<organism evidence="1 2">
    <name type="scientific">Schistosoma margrebowiei</name>
    <dbReference type="NCBI Taxonomy" id="48269"/>
    <lineage>
        <taxon>Eukaryota</taxon>
        <taxon>Metazoa</taxon>
        <taxon>Spiralia</taxon>
        <taxon>Lophotrochozoa</taxon>
        <taxon>Platyhelminthes</taxon>
        <taxon>Trematoda</taxon>
        <taxon>Digenea</taxon>
        <taxon>Strigeidida</taxon>
        <taxon>Schistosomatoidea</taxon>
        <taxon>Schistosomatidae</taxon>
        <taxon>Schistosoma</taxon>
    </lineage>
</organism>
<protein>
    <submittedName>
        <fullName evidence="1">Uncharacterized protein</fullName>
    </submittedName>
</protein>
<dbReference type="Proteomes" id="UP000277204">
    <property type="component" value="Unassembled WGS sequence"/>
</dbReference>
<name>A0A3P8ERK3_9TREM</name>
<evidence type="ECO:0000313" key="1">
    <source>
        <dbReference type="EMBL" id="VDP47664.1"/>
    </source>
</evidence>
<dbReference type="EMBL" id="UZAI01019786">
    <property type="protein sequence ID" value="VDP47664.1"/>
    <property type="molecule type" value="Genomic_DNA"/>
</dbReference>
<keyword evidence="2" id="KW-1185">Reference proteome</keyword>
<evidence type="ECO:0000313" key="2">
    <source>
        <dbReference type="Proteomes" id="UP000277204"/>
    </source>
</evidence>
<proteinExistence type="predicted"/>
<gene>
    <name evidence="1" type="ORF">SMRZ_LOCUS23543</name>
</gene>
<reference evidence="1 2" key="1">
    <citation type="submission" date="2018-11" db="EMBL/GenBank/DDBJ databases">
        <authorList>
            <consortium name="Pathogen Informatics"/>
        </authorList>
    </citation>
    <scope>NUCLEOTIDE SEQUENCE [LARGE SCALE GENOMIC DNA]</scope>
    <source>
        <strain evidence="1 2">Zambia</strain>
    </source>
</reference>
<accession>A0A3P8ERK3</accession>
<dbReference type="AlphaFoldDB" id="A0A3P8ERK3"/>
<sequence length="32" mass="3726">MILGTRHEAAMVNTRKHKFRGLNTPLLLKHKL</sequence>